<sequence length="35" mass="4169">ILNKLLYENINKQMNKCNIIKSKCIDKQIILPYFA</sequence>
<gene>
    <name evidence="1" type="ORF">S01H4_38601</name>
</gene>
<dbReference type="EMBL" id="BART01020829">
    <property type="protein sequence ID" value="GAG92808.1"/>
    <property type="molecule type" value="Genomic_DNA"/>
</dbReference>
<reference evidence="1" key="1">
    <citation type="journal article" date="2014" name="Front. Microbiol.">
        <title>High frequency of phylogenetically diverse reductive dehalogenase-homologous genes in deep subseafloor sedimentary metagenomes.</title>
        <authorList>
            <person name="Kawai M."/>
            <person name="Futagami T."/>
            <person name="Toyoda A."/>
            <person name="Takaki Y."/>
            <person name="Nishi S."/>
            <person name="Hori S."/>
            <person name="Arai W."/>
            <person name="Tsubouchi T."/>
            <person name="Morono Y."/>
            <person name="Uchiyama I."/>
            <person name="Ito T."/>
            <person name="Fujiyama A."/>
            <person name="Inagaki F."/>
            <person name="Takami H."/>
        </authorList>
    </citation>
    <scope>NUCLEOTIDE SEQUENCE</scope>
    <source>
        <strain evidence="1">Expedition CK06-06</strain>
    </source>
</reference>
<evidence type="ECO:0000313" key="1">
    <source>
        <dbReference type="EMBL" id="GAG92808.1"/>
    </source>
</evidence>
<protein>
    <submittedName>
        <fullName evidence="1">Uncharacterized protein</fullName>
    </submittedName>
</protein>
<dbReference type="AlphaFoldDB" id="X1C8S2"/>
<proteinExistence type="predicted"/>
<accession>X1C8S2</accession>
<feature type="non-terminal residue" evidence="1">
    <location>
        <position position="1"/>
    </location>
</feature>
<name>X1C8S2_9ZZZZ</name>
<comment type="caution">
    <text evidence="1">The sequence shown here is derived from an EMBL/GenBank/DDBJ whole genome shotgun (WGS) entry which is preliminary data.</text>
</comment>
<organism evidence="1">
    <name type="scientific">marine sediment metagenome</name>
    <dbReference type="NCBI Taxonomy" id="412755"/>
    <lineage>
        <taxon>unclassified sequences</taxon>
        <taxon>metagenomes</taxon>
        <taxon>ecological metagenomes</taxon>
    </lineage>
</organism>